<accession>A0ACC1RS42</accession>
<reference evidence="1" key="1">
    <citation type="submission" date="2022-08" db="EMBL/GenBank/DDBJ databases">
        <title>Genome Sequence of Fusarium decemcellulare.</title>
        <authorList>
            <person name="Buettner E."/>
        </authorList>
    </citation>
    <scope>NUCLEOTIDE SEQUENCE</scope>
    <source>
        <strain evidence="1">Babe19</strain>
    </source>
</reference>
<protein>
    <submittedName>
        <fullName evidence="1">Uncharacterized protein</fullName>
    </submittedName>
</protein>
<organism evidence="1 2">
    <name type="scientific">Fusarium decemcellulare</name>
    <dbReference type="NCBI Taxonomy" id="57161"/>
    <lineage>
        <taxon>Eukaryota</taxon>
        <taxon>Fungi</taxon>
        <taxon>Dikarya</taxon>
        <taxon>Ascomycota</taxon>
        <taxon>Pezizomycotina</taxon>
        <taxon>Sordariomycetes</taxon>
        <taxon>Hypocreomycetidae</taxon>
        <taxon>Hypocreales</taxon>
        <taxon>Nectriaceae</taxon>
        <taxon>Fusarium</taxon>
        <taxon>Fusarium decemcellulare species complex</taxon>
    </lineage>
</organism>
<dbReference type="EMBL" id="JANRMS010002090">
    <property type="protein sequence ID" value="KAJ3524379.1"/>
    <property type="molecule type" value="Genomic_DNA"/>
</dbReference>
<name>A0ACC1RS42_9HYPO</name>
<keyword evidence="2" id="KW-1185">Reference proteome</keyword>
<comment type="caution">
    <text evidence="1">The sequence shown here is derived from an EMBL/GenBank/DDBJ whole genome shotgun (WGS) entry which is preliminary data.</text>
</comment>
<evidence type="ECO:0000313" key="2">
    <source>
        <dbReference type="Proteomes" id="UP001148629"/>
    </source>
</evidence>
<proteinExistence type="predicted"/>
<gene>
    <name evidence="1" type="ORF">NM208_g12077</name>
</gene>
<evidence type="ECO:0000313" key="1">
    <source>
        <dbReference type="EMBL" id="KAJ3524379.1"/>
    </source>
</evidence>
<dbReference type="Proteomes" id="UP001148629">
    <property type="component" value="Unassembled WGS sequence"/>
</dbReference>
<sequence length="185" mass="20498">MPSDKDRLYVALYARGGSATMPGGEDQYHWALLVGPKTEDRDARGMRFHAKEGLALVNGQGQSVWSFEEREIGMAPTAMILVRVMVAKIKNRDRVLSILRGLPIRGGEAGWNCVAWVKEALEALQRDGKALGASRVDWTTVRDAAMQYVREKEAAHRFDGQAESGQFDVSKVPTWDLLTGREAVP</sequence>